<dbReference type="EMBL" id="JADXDR010000200">
    <property type="protein sequence ID" value="KAI7836197.1"/>
    <property type="molecule type" value="Genomic_DNA"/>
</dbReference>
<evidence type="ECO:0000313" key="3">
    <source>
        <dbReference type="Proteomes" id="UP001205105"/>
    </source>
</evidence>
<protein>
    <submittedName>
        <fullName evidence="2">Uncharacterized protein</fullName>
    </submittedName>
</protein>
<dbReference type="GO" id="GO:0000963">
    <property type="term" value="P:mitochondrial RNA processing"/>
    <property type="evidence" value="ECO:0007669"/>
    <property type="project" value="TreeGrafter"/>
</dbReference>
<comment type="caution">
    <text evidence="2">The sequence shown here is derived from an EMBL/GenBank/DDBJ whole genome shotgun (WGS) entry which is preliminary data.</text>
</comment>
<dbReference type="PANTHER" id="PTHR21228:SF40">
    <property type="entry name" value="LD45607P"/>
    <property type="match status" value="1"/>
</dbReference>
<dbReference type="GO" id="GO:0009507">
    <property type="term" value="C:chloroplast"/>
    <property type="evidence" value="ECO:0007669"/>
    <property type="project" value="GOC"/>
</dbReference>
<accession>A0AAD5H1S7</accession>
<reference evidence="2" key="1">
    <citation type="submission" date="2020-11" db="EMBL/GenBank/DDBJ databases">
        <title>Chlorella ohadii genome sequencing and assembly.</title>
        <authorList>
            <person name="Murik O."/>
            <person name="Treves H."/>
            <person name="Kedem I."/>
            <person name="Shotland Y."/>
            <person name="Kaplan A."/>
        </authorList>
    </citation>
    <scope>NUCLEOTIDE SEQUENCE</scope>
    <source>
        <strain evidence="2">1</strain>
    </source>
</reference>
<dbReference type="PANTHER" id="PTHR21228">
    <property type="entry name" value="FAST LEU-RICH DOMAIN-CONTAINING"/>
    <property type="match status" value="1"/>
</dbReference>
<dbReference type="AlphaFoldDB" id="A0AAD5H1S7"/>
<evidence type="ECO:0000313" key="2">
    <source>
        <dbReference type="EMBL" id="KAI7836197.1"/>
    </source>
</evidence>
<dbReference type="GO" id="GO:0005759">
    <property type="term" value="C:mitochondrial matrix"/>
    <property type="evidence" value="ECO:0007669"/>
    <property type="project" value="TreeGrafter"/>
</dbReference>
<proteinExistence type="predicted"/>
<dbReference type="GO" id="GO:1901259">
    <property type="term" value="P:chloroplast rRNA processing"/>
    <property type="evidence" value="ECO:0007669"/>
    <property type="project" value="TreeGrafter"/>
</dbReference>
<keyword evidence="3" id="KW-1185">Reference proteome</keyword>
<dbReference type="Proteomes" id="UP001205105">
    <property type="component" value="Unassembled WGS sequence"/>
</dbReference>
<dbReference type="InterPro" id="IPR050870">
    <property type="entry name" value="FAST_kinase"/>
</dbReference>
<evidence type="ECO:0000256" key="1">
    <source>
        <dbReference type="SAM" id="MobiDB-lite"/>
    </source>
</evidence>
<feature type="region of interest" description="Disordered" evidence="1">
    <location>
        <begin position="1"/>
        <end position="87"/>
    </location>
</feature>
<organism evidence="2 3">
    <name type="scientific">Chlorella ohadii</name>
    <dbReference type="NCBI Taxonomy" id="2649997"/>
    <lineage>
        <taxon>Eukaryota</taxon>
        <taxon>Viridiplantae</taxon>
        <taxon>Chlorophyta</taxon>
        <taxon>core chlorophytes</taxon>
        <taxon>Trebouxiophyceae</taxon>
        <taxon>Chlorellales</taxon>
        <taxon>Chlorellaceae</taxon>
        <taxon>Chlorella clade</taxon>
        <taxon>Chlorella</taxon>
    </lineage>
</organism>
<name>A0AAD5H1S7_9CHLO</name>
<dbReference type="GO" id="GO:0035770">
    <property type="term" value="C:ribonucleoprotein granule"/>
    <property type="evidence" value="ECO:0007669"/>
    <property type="project" value="TreeGrafter"/>
</dbReference>
<dbReference type="GO" id="GO:0044528">
    <property type="term" value="P:regulation of mitochondrial mRNA stability"/>
    <property type="evidence" value="ECO:0007669"/>
    <property type="project" value="TreeGrafter"/>
</dbReference>
<sequence length="584" mass="62819">MLSALRSQGGRPGLPRPLPRRLVLSVPAAVPRSGDGAGEQLPALRRPERRLPPPPADEVQPAWPTSPRRQRQRQPAAEQPVSGSIAGGGRLTAQLKAASSPEKVVQLVQQAEVGCSAADLTTAVNHLVKLYQRDHCIGDRCRAAFQQLAQIALSQQLDHWSVAQFFWAAGKLWEGVAVMQPFGDQQVAWQQRMTAAFAARECKPQSISNGLLGASKLGWRLEGSLAAAADAAVHRHATRMTSQHVCNTLWAFANAGWAPGSGASAALLQRLEQVLPQAQPQEVSNSLWAMPKLGLHPSDSLQAAFGQALQHVISSATSQNLANILLACGKLHWSPGGRILAAAVAAMQQLLAAGAVKAQHVCNFLWGLAELQEHLGIKLPAELPALLAAAAEWADCRWAQLSSLNVVDLCYNLARLGHRPGSTWVVSVTEREWGHQLQRSELEQLVPAAVDHICATWPEPGRGSGLRLAECLTRQTGFRAGPDCPAATAALECRLLPLVCADIDLIAADQLCPQIGKLPYLAGWAATLAAIGLRLPEQQLEAVCSYVGRHPQLQQGDRRYFEKAFRAWGCQPGLALLGQMENDI</sequence>
<gene>
    <name evidence="2" type="ORF">COHA_009923</name>
</gene>
<dbReference type="GO" id="GO:0003723">
    <property type="term" value="F:RNA binding"/>
    <property type="evidence" value="ECO:0007669"/>
    <property type="project" value="TreeGrafter"/>
</dbReference>